<dbReference type="InterPro" id="IPR012545">
    <property type="entry name" value="DUF1697"/>
</dbReference>
<accession>K6WM71</accession>
<dbReference type="eggNOG" id="COG3797">
    <property type="taxonomic scope" value="Bacteria"/>
</dbReference>
<dbReference type="OrthoDB" id="9806494at2"/>
<dbReference type="PANTHER" id="PTHR36439">
    <property type="entry name" value="BLL4334 PROTEIN"/>
    <property type="match status" value="1"/>
</dbReference>
<organism evidence="1 2">
    <name type="scientific">Kineosphaera limosa NBRC 100340</name>
    <dbReference type="NCBI Taxonomy" id="1184609"/>
    <lineage>
        <taxon>Bacteria</taxon>
        <taxon>Bacillati</taxon>
        <taxon>Actinomycetota</taxon>
        <taxon>Actinomycetes</taxon>
        <taxon>Micrococcales</taxon>
        <taxon>Dermatophilaceae</taxon>
        <taxon>Kineosphaera</taxon>
    </lineage>
</organism>
<dbReference type="RefSeq" id="WP_006591408.1">
    <property type="nucleotide sequence ID" value="NZ_BAHD01000014.1"/>
</dbReference>
<dbReference type="Proteomes" id="UP000008366">
    <property type="component" value="Unassembled WGS sequence"/>
</dbReference>
<evidence type="ECO:0008006" key="3">
    <source>
        <dbReference type="Google" id="ProtNLM"/>
    </source>
</evidence>
<keyword evidence="2" id="KW-1185">Reference proteome</keyword>
<evidence type="ECO:0000313" key="1">
    <source>
        <dbReference type="EMBL" id="GAB94876.1"/>
    </source>
</evidence>
<gene>
    <name evidence="1" type="ORF">KILIM_014_00110</name>
</gene>
<reference evidence="1 2" key="1">
    <citation type="submission" date="2012-08" db="EMBL/GenBank/DDBJ databases">
        <title>Whole genome shotgun sequence of Kineosphaera limosa NBRC 100340.</title>
        <authorList>
            <person name="Yoshida I."/>
            <person name="Isaki S."/>
            <person name="Hosoyama A."/>
            <person name="Tsuchikane K."/>
            <person name="Katsumata H."/>
            <person name="Ando Y."/>
            <person name="Ohji S."/>
            <person name="Hamada M."/>
            <person name="Tamura T."/>
            <person name="Yamazoe A."/>
            <person name="Yamazaki S."/>
            <person name="Fujita N."/>
        </authorList>
    </citation>
    <scope>NUCLEOTIDE SEQUENCE [LARGE SCALE GENOMIC DNA]</scope>
    <source>
        <strain evidence="1 2">NBRC 100340</strain>
    </source>
</reference>
<dbReference type="Gene3D" id="3.30.70.1280">
    <property type="entry name" value="SP0830-like domains"/>
    <property type="match status" value="1"/>
</dbReference>
<comment type="caution">
    <text evidence="1">The sequence shown here is derived from an EMBL/GenBank/DDBJ whole genome shotgun (WGS) entry which is preliminary data.</text>
</comment>
<evidence type="ECO:0000313" key="2">
    <source>
        <dbReference type="Proteomes" id="UP000008366"/>
    </source>
</evidence>
<protein>
    <recommendedName>
        <fullName evidence="3">DUF1697 domain-containing protein</fullName>
    </recommendedName>
</protein>
<dbReference type="EMBL" id="BAHD01000014">
    <property type="protein sequence ID" value="GAB94876.1"/>
    <property type="molecule type" value="Genomic_DNA"/>
</dbReference>
<dbReference type="AlphaFoldDB" id="K6WM71"/>
<dbReference type="Pfam" id="PF08002">
    <property type="entry name" value="DUF1697"/>
    <property type="match status" value="1"/>
</dbReference>
<dbReference type="STRING" id="1184609.KILIM_014_00110"/>
<proteinExistence type="predicted"/>
<dbReference type="PANTHER" id="PTHR36439:SF1">
    <property type="entry name" value="DUF1697 DOMAIN-CONTAINING PROTEIN"/>
    <property type="match status" value="1"/>
</dbReference>
<name>K6WM71_9MICO</name>
<sequence length="185" mass="19634">MPAYVAFLRAINLGQTRKFAKGDLVAATQAAGATAVQSYLTSGNVLLTSPRTSAAEVAADLESAYEADRGFAVPTIVFPLAELPQLVATGDELLAANGPAAQFAVSLYAQAPEPAAVEAAHALAQEQRDAGEVADQVFVRDRAAFVLLRVDVHSSQLLRERAFADLGQGTMRTHDVLRRLCARWA</sequence>
<dbReference type="SUPFAM" id="SSF160379">
    <property type="entry name" value="SP0830-like"/>
    <property type="match status" value="1"/>
</dbReference>